<dbReference type="STRING" id="391936.S7S_01055"/>
<dbReference type="KEGG" id="apac:S7S_01055"/>
<name>A0A0B4XIW0_9GAMM</name>
<feature type="transmembrane region" description="Helical" evidence="1">
    <location>
        <begin position="209"/>
        <end position="229"/>
    </location>
</feature>
<dbReference type="HOGENOM" id="CLU_041785_2_0_6"/>
<evidence type="ECO:0000313" key="3">
    <source>
        <dbReference type="Proteomes" id="UP000006764"/>
    </source>
</evidence>
<organism evidence="2 3">
    <name type="scientific">Isoalcanivorax pacificus W11-5</name>
    <dbReference type="NCBI Taxonomy" id="391936"/>
    <lineage>
        <taxon>Bacteria</taxon>
        <taxon>Pseudomonadati</taxon>
        <taxon>Pseudomonadota</taxon>
        <taxon>Gammaproteobacteria</taxon>
        <taxon>Oceanospirillales</taxon>
        <taxon>Alcanivoracaceae</taxon>
        <taxon>Isoalcanivorax</taxon>
    </lineage>
</organism>
<feature type="transmembrane region" description="Helical" evidence="1">
    <location>
        <begin position="296"/>
        <end position="318"/>
    </location>
</feature>
<protein>
    <submittedName>
        <fullName evidence="2">NnrS family protein</fullName>
    </submittedName>
</protein>
<feature type="transmembrane region" description="Helical" evidence="1">
    <location>
        <begin position="20"/>
        <end position="41"/>
    </location>
</feature>
<keyword evidence="1" id="KW-1133">Transmembrane helix</keyword>
<dbReference type="Pfam" id="PF05940">
    <property type="entry name" value="NnrS"/>
    <property type="match status" value="1"/>
</dbReference>
<dbReference type="OrthoDB" id="9770040at2"/>
<feature type="transmembrane region" description="Helical" evidence="1">
    <location>
        <begin position="264"/>
        <end position="284"/>
    </location>
</feature>
<evidence type="ECO:0000313" key="2">
    <source>
        <dbReference type="EMBL" id="AJD46635.1"/>
    </source>
</evidence>
<feature type="transmembrane region" description="Helical" evidence="1">
    <location>
        <begin position="61"/>
        <end position="80"/>
    </location>
</feature>
<keyword evidence="1" id="KW-0812">Transmembrane</keyword>
<reference evidence="2 3" key="1">
    <citation type="journal article" date="2012" name="J. Bacteriol.">
        <title>Genome sequence of an alkane-degrading bacterium, Alcanivorax pacificus type strain W11-5, isolated from deep sea sediment.</title>
        <authorList>
            <person name="Lai Q."/>
            <person name="Shao Z."/>
        </authorList>
    </citation>
    <scope>NUCLEOTIDE SEQUENCE [LARGE SCALE GENOMIC DNA]</scope>
    <source>
        <strain evidence="2 3">W11-5</strain>
    </source>
</reference>
<feature type="transmembrane region" description="Helical" evidence="1">
    <location>
        <begin position="359"/>
        <end position="379"/>
    </location>
</feature>
<evidence type="ECO:0000256" key="1">
    <source>
        <dbReference type="SAM" id="Phobius"/>
    </source>
</evidence>
<feature type="transmembrane region" description="Helical" evidence="1">
    <location>
        <begin position="235"/>
        <end position="257"/>
    </location>
</feature>
<keyword evidence="3" id="KW-1185">Reference proteome</keyword>
<feature type="transmembrane region" description="Helical" evidence="1">
    <location>
        <begin position="168"/>
        <end position="188"/>
    </location>
</feature>
<dbReference type="EMBL" id="CP004387">
    <property type="protein sequence ID" value="AJD46635.1"/>
    <property type="molecule type" value="Genomic_DNA"/>
</dbReference>
<sequence>MDHVFRSLAQSVTTLFAFPFRIFFVSTALAAAALVPLWLWWLLGGGGAPALPALLWHQHEMTVGFLNAAIAGFLLTAVCNWTGTPPVAGRALLGLWALWLGARLGLLSGPAWYGVAVAMDLAFLPLVALIVARRVWRARQPRQALPIAVLLALWGLDAAFHATGDARFLHGLVLLAAVLILVIGGRITPAFTANWLRQHGDSPDRVRRYLPLDIAGLGAGVAVVVLELTGQGGPAAGAVGLLAALVTGVRLAGWAGWRVRREPLLWILHLGHAWLVLGYMLWALGRLGAPVAPTAWVHALGAGAMGSMILGVITRVSMGHTGRPLRLLPGMLWGYLAILAAGLLRVLAGLGAVPWQGSLWLAAALWVLAWSVFLVRYVPVLAAPRADGRPG</sequence>
<dbReference type="InterPro" id="IPR010266">
    <property type="entry name" value="NnrS"/>
</dbReference>
<feature type="transmembrane region" description="Helical" evidence="1">
    <location>
        <begin position="112"/>
        <end position="132"/>
    </location>
</feature>
<dbReference type="AlphaFoldDB" id="A0A0B4XIW0"/>
<feature type="transmembrane region" description="Helical" evidence="1">
    <location>
        <begin position="330"/>
        <end position="353"/>
    </location>
</feature>
<accession>A0A0B4XIW0</accession>
<feature type="transmembrane region" description="Helical" evidence="1">
    <location>
        <begin position="144"/>
        <end position="162"/>
    </location>
</feature>
<gene>
    <name evidence="2" type="ORF">S7S_01055</name>
</gene>
<proteinExistence type="predicted"/>
<keyword evidence="1" id="KW-0472">Membrane</keyword>
<dbReference type="RefSeq" id="WP_041025841.1">
    <property type="nucleotide sequence ID" value="NZ_CP004387.1"/>
</dbReference>
<dbReference type="Proteomes" id="UP000006764">
    <property type="component" value="Chromosome"/>
</dbReference>